<dbReference type="InterPro" id="IPR001647">
    <property type="entry name" value="HTH_TetR"/>
</dbReference>
<organism evidence="6 7">
    <name type="scientific">Mycobacterium malmoense</name>
    <dbReference type="NCBI Taxonomy" id="1780"/>
    <lineage>
        <taxon>Bacteria</taxon>
        <taxon>Bacillati</taxon>
        <taxon>Actinomycetota</taxon>
        <taxon>Actinomycetes</taxon>
        <taxon>Mycobacteriales</taxon>
        <taxon>Mycobacteriaceae</taxon>
        <taxon>Mycobacterium</taxon>
    </lineage>
</organism>
<evidence type="ECO:0000259" key="5">
    <source>
        <dbReference type="PROSITE" id="PS50977"/>
    </source>
</evidence>
<accession>A0ABX3SPP4</accession>
<dbReference type="PRINTS" id="PR00455">
    <property type="entry name" value="HTHTETR"/>
</dbReference>
<dbReference type="InterPro" id="IPR009057">
    <property type="entry name" value="Homeodomain-like_sf"/>
</dbReference>
<proteinExistence type="predicted"/>
<dbReference type="Gene3D" id="1.10.357.10">
    <property type="entry name" value="Tetracycline Repressor, domain 2"/>
    <property type="match status" value="1"/>
</dbReference>
<keyword evidence="1" id="KW-0805">Transcription regulation</keyword>
<dbReference type="PROSITE" id="PS50977">
    <property type="entry name" value="HTH_TETR_2"/>
    <property type="match status" value="1"/>
</dbReference>
<keyword evidence="6" id="KW-0167">Capsid protein</keyword>
<protein>
    <submittedName>
        <fullName evidence="6">Spore coat protein CotS</fullName>
    </submittedName>
</protein>
<dbReference type="SUPFAM" id="SSF46689">
    <property type="entry name" value="Homeodomain-like"/>
    <property type="match status" value="1"/>
</dbReference>
<dbReference type="SUPFAM" id="SSF48498">
    <property type="entry name" value="Tetracyclin repressor-like, C-terminal domain"/>
    <property type="match status" value="1"/>
</dbReference>
<keyword evidence="2 4" id="KW-0238">DNA-binding</keyword>
<dbReference type="PANTHER" id="PTHR47506:SF3">
    <property type="entry name" value="HTH-TYPE TRANSCRIPTIONAL REGULATOR LMRA"/>
    <property type="match status" value="1"/>
</dbReference>
<dbReference type="EMBL" id="MVHV01000022">
    <property type="protein sequence ID" value="ORA79445.1"/>
    <property type="molecule type" value="Genomic_DNA"/>
</dbReference>
<dbReference type="PANTHER" id="PTHR47506">
    <property type="entry name" value="TRANSCRIPTIONAL REGULATORY PROTEIN"/>
    <property type="match status" value="1"/>
</dbReference>
<evidence type="ECO:0000256" key="2">
    <source>
        <dbReference type="ARBA" id="ARBA00023125"/>
    </source>
</evidence>
<dbReference type="InterPro" id="IPR036271">
    <property type="entry name" value="Tet_transcr_reg_TetR-rel_C_sf"/>
</dbReference>
<feature type="DNA-binding region" description="H-T-H motif" evidence="4">
    <location>
        <begin position="31"/>
        <end position="50"/>
    </location>
</feature>
<evidence type="ECO:0000256" key="4">
    <source>
        <dbReference type="PROSITE-ProRule" id="PRU00335"/>
    </source>
</evidence>
<evidence type="ECO:0000313" key="7">
    <source>
        <dbReference type="Proteomes" id="UP000243140"/>
    </source>
</evidence>
<feature type="domain" description="HTH tetR-type" evidence="5">
    <location>
        <begin position="8"/>
        <end position="68"/>
    </location>
</feature>
<keyword evidence="7" id="KW-1185">Reference proteome</keyword>
<evidence type="ECO:0000313" key="6">
    <source>
        <dbReference type="EMBL" id="ORA79445.1"/>
    </source>
</evidence>
<comment type="caution">
    <text evidence="6">The sequence shown here is derived from an EMBL/GenBank/DDBJ whole genome shotgun (WGS) entry which is preliminary data.</text>
</comment>
<evidence type="ECO:0000256" key="3">
    <source>
        <dbReference type="ARBA" id="ARBA00023163"/>
    </source>
</evidence>
<sequence length="235" mass="25055">MARQVRSEVTRRKIIDAAVDVFDEVGYTGAGWGTIVERTGMTKGALYHHFEAKEPLAAAIIEEGSDNLLAALRNACGSASPALENMVHGTFAVVHVLGSDKLARTAEQLAAALSGFNEAASRFYAILVAEMAAEARRAIAEGDLRDDLDPEVLSESIVGAMFGTRLLSNASGHRTDGGIAGDFTGRLSQIWEFLLPGIASEGSLSYFRQFLCREAIRHARDAVARTEAVGVSETG</sequence>
<dbReference type="Proteomes" id="UP000243140">
    <property type="component" value="Unassembled WGS sequence"/>
</dbReference>
<gene>
    <name evidence="6" type="ORF">BST29_19095</name>
</gene>
<dbReference type="RefSeq" id="WP_083011544.1">
    <property type="nucleotide sequence ID" value="NZ_CP060015.1"/>
</dbReference>
<name>A0ABX3SPP4_MYCMA</name>
<keyword evidence="6" id="KW-0946">Virion</keyword>
<dbReference type="Pfam" id="PF00440">
    <property type="entry name" value="TetR_N"/>
    <property type="match status" value="1"/>
</dbReference>
<evidence type="ECO:0000256" key="1">
    <source>
        <dbReference type="ARBA" id="ARBA00023015"/>
    </source>
</evidence>
<keyword evidence="3" id="KW-0804">Transcription</keyword>
<reference evidence="6 7" key="1">
    <citation type="submission" date="2017-02" db="EMBL/GenBank/DDBJ databases">
        <title>The new phylogeny of genus Mycobacterium.</title>
        <authorList>
            <person name="Tortoli E."/>
            <person name="Trovato A."/>
            <person name="Cirillo D.M."/>
        </authorList>
    </citation>
    <scope>NUCLEOTIDE SEQUENCE [LARGE SCALE GENOMIC DNA]</scope>
    <source>
        <strain evidence="6 7">IP1130001</strain>
    </source>
</reference>